<dbReference type="SUPFAM" id="SSF56112">
    <property type="entry name" value="Protein kinase-like (PK-like)"/>
    <property type="match status" value="1"/>
</dbReference>
<keyword evidence="5" id="KW-0723">Serine/threonine-protein kinase</keyword>
<feature type="compositionally biased region" description="Polar residues" evidence="13">
    <location>
        <begin position="527"/>
        <end position="538"/>
    </location>
</feature>
<evidence type="ECO:0000256" key="2">
    <source>
        <dbReference type="ARBA" id="ARBA00008874"/>
    </source>
</evidence>
<evidence type="ECO:0000256" key="4">
    <source>
        <dbReference type="ARBA" id="ARBA00022490"/>
    </source>
</evidence>
<feature type="compositionally biased region" description="Low complexity" evidence="13">
    <location>
        <begin position="86"/>
        <end position="110"/>
    </location>
</feature>
<dbReference type="FunFam" id="1.10.510.10:FF:000011">
    <property type="entry name" value="Non-specific serine/threonine protein kinase"/>
    <property type="match status" value="1"/>
</dbReference>
<dbReference type="PROSITE" id="PS00107">
    <property type="entry name" value="PROTEIN_KINASE_ATP"/>
    <property type="match status" value="1"/>
</dbReference>
<keyword evidence="8" id="KW-0418">Kinase</keyword>
<evidence type="ECO:0000256" key="5">
    <source>
        <dbReference type="ARBA" id="ARBA00022527"/>
    </source>
</evidence>
<organism evidence="16 17">
    <name type="scientific">Furculomyces boomerangus</name>
    <dbReference type="NCBI Taxonomy" id="61424"/>
    <lineage>
        <taxon>Eukaryota</taxon>
        <taxon>Fungi</taxon>
        <taxon>Fungi incertae sedis</taxon>
        <taxon>Zoopagomycota</taxon>
        <taxon>Kickxellomycotina</taxon>
        <taxon>Harpellomycetes</taxon>
        <taxon>Harpellales</taxon>
        <taxon>Harpellaceae</taxon>
        <taxon>Furculomyces</taxon>
    </lineage>
</organism>
<keyword evidence="4" id="KW-0963">Cytoplasm</keyword>
<dbReference type="InterPro" id="IPR017441">
    <property type="entry name" value="Protein_kinase_ATP_BS"/>
</dbReference>
<dbReference type="AlphaFoldDB" id="A0A2T9Y634"/>
<dbReference type="PROSITE" id="PS00108">
    <property type="entry name" value="PROTEIN_KINASE_ST"/>
    <property type="match status" value="1"/>
</dbReference>
<dbReference type="PROSITE" id="PS50011">
    <property type="entry name" value="PROTEIN_KINASE_DOM"/>
    <property type="match status" value="1"/>
</dbReference>
<evidence type="ECO:0000256" key="10">
    <source>
        <dbReference type="ARBA" id="ARBA00047899"/>
    </source>
</evidence>
<keyword evidence="7 12" id="KW-0547">Nucleotide-binding</keyword>
<protein>
    <recommendedName>
        <fullName evidence="3">non-specific serine/threonine protein kinase</fullName>
        <ecNumber evidence="3">2.7.11.1</ecNumber>
    </recommendedName>
</protein>
<dbReference type="OrthoDB" id="248923at2759"/>
<dbReference type="Gene3D" id="1.10.510.10">
    <property type="entry name" value="Transferase(Phosphotransferase) domain 1"/>
    <property type="match status" value="1"/>
</dbReference>
<comment type="catalytic activity">
    <reaction evidence="11">
        <text>L-seryl-[protein] + ATP = O-phospho-L-seryl-[protein] + ADP + H(+)</text>
        <dbReference type="Rhea" id="RHEA:17989"/>
        <dbReference type="Rhea" id="RHEA-COMP:9863"/>
        <dbReference type="Rhea" id="RHEA-COMP:11604"/>
        <dbReference type="ChEBI" id="CHEBI:15378"/>
        <dbReference type="ChEBI" id="CHEBI:29999"/>
        <dbReference type="ChEBI" id="CHEBI:30616"/>
        <dbReference type="ChEBI" id="CHEBI:83421"/>
        <dbReference type="ChEBI" id="CHEBI:456216"/>
        <dbReference type="EC" id="2.7.11.1"/>
    </reaction>
</comment>
<evidence type="ECO:0000259" key="14">
    <source>
        <dbReference type="PROSITE" id="PS50011"/>
    </source>
</evidence>
<name>A0A2T9Y634_9FUNG</name>
<dbReference type="PROSITE" id="PS50108">
    <property type="entry name" value="CRIB"/>
    <property type="match status" value="1"/>
</dbReference>
<evidence type="ECO:0000256" key="3">
    <source>
        <dbReference type="ARBA" id="ARBA00012513"/>
    </source>
</evidence>
<accession>A0A2T9Y634</accession>
<feature type="compositionally biased region" description="Basic and acidic residues" evidence="13">
    <location>
        <begin position="20"/>
        <end position="32"/>
    </location>
</feature>
<dbReference type="Gene3D" id="3.90.810.10">
    <property type="entry name" value="CRIB domain"/>
    <property type="match status" value="1"/>
</dbReference>
<evidence type="ECO:0000256" key="11">
    <source>
        <dbReference type="ARBA" id="ARBA00048679"/>
    </source>
</evidence>
<dbReference type="GO" id="GO:0005524">
    <property type="term" value="F:ATP binding"/>
    <property type="evidence" value="ECO:0007669"/>
    <property type="project" value="UniProtKB-UniRule"/>
</dbReference>
<evidence type="ECO:0000256" key="7">
    <source>
        <dbReference type="ARBA" id="ARBA00022741"/>
    </source>
</evidence>
<evidence type="ECO:0000256" key="8">
    <source>
        <dbReference type="ARBA" id="ARBA00022777"/>
    </source>
</evidence>
<dbReference type="InterPro" id="IPR000095">
    <property type="entry name" value="CRIB_dom"/>
</dbReference>
<dbReference type="InterPro" id="IPR051931">
    <property type="entry name" value="PAK3-like"/>
</dbReference>
<dbReference type="FunFam" id="3.30.200.20:FF:000705">
    <property type="entry name" value="Non-specific serine/threonine protein kinase"/>
    <property type="match status" value="1"/>
</dbReference>
<proteinExistence type="inferred from homology"/>
<feature type="compositionally biased region" description="Low complexity" evidence="13">
    <location>
        <begin position="56"/>
        <end position="72"/>
    </location>
</feature>
<comment type="similarity">
    <text evidence="2">Belongs to the protein kinase superfamily. STE Ser/Thr protein kinase family. STE20 subfamily.</text>
</comment>
<dbReference type="Gene3D" id="3.30.200.20">
    <property type="entry name" value="Phosphorylase Kinase, domain 1"/>
    <property type="match status" value="1"/>
</dbReference>
<feature type="compositionally biased region" description="Polar residues" evidence="13">
    <location>
        <begin position="1"/>
        <end position="19"/>
    </location>
</feature>
<dbReference type="InterPro" id="IPR036936">
    <property type="entry name" value="CRIB_dom_sf"/>
</dbReference>
<feature type="region of interest" description="Disordered" evidence="13">
    <location>
        <begin position="507"/>
        <end position="547"/>
    </location>
</feature>
<dbReference type="InterPro" id="IPR000719">
    <property type="entry name" value="Prot_kinase_dom"/>
</dbReference>
<dbReference type="EMBL" id="MBFT01000692">
    <property type="protein sequence ID" value="PVU87796.1"/>
    <property type="molecule type" value="Genomic_DNA"/>
</dbReference>
<dbReference type="EC" id="2.7.11.1" evidence="3"/>
<dbReference type="Proteomes" id="UP000245699">
    <property type="component" value="Unassembled WGS sequence"/>
</dbReference>
<keyword evidence="6" id="KW-0808">Transferase</keyword>
<dbReference type="Pfam" id="PF00786">
    <property type="entry name" value="PBD"/>
    <property type="match status" value="1"/>
</dbReference>
<dbReference type="GO" id="GO:0005737">
    <property type="term" value="C:cytoplasm"/>
    <property type="evidence" value="ECO:0007669"/>
    <property type="project" value="UniProtKB-SubCell"/>
</dbReference>
<comment type="caution">
    <text evidence="16">The sequence shown here is derived from an EMBL/GenBank/DDBJ whole genome shotgun (WGS) entry which is preliminary data.</text>
</comment>
<dbReference type="SMART" id="SM00285">
    <property type="entry name" value="PBD"/>
    <property type="match status" value="1"/>
</dbReference>
<evidence type="ECO:0000256" key="12">
    <source>
        <dbReference type="PROSITE-ProRule" id="PRU10141"/>
    </source>
</evidence>
<evidence type="ECO:0000256" key="1">
    <source>
        <dbReference type="ARBA" id="ARBA00004496"/>
    </source>
</evidence>
<evidence type="ECO:0000256" key="13">
    <source>
        <dbReference type="SAM" id="MobiDB-lite"/>
    </source>
</evidence>
<dbReference type="CDD" id="cd06614">
    <property type="entry name" value="STKc_PAK"/>
    <property type="match status" value="1"/>
</dbReference>
<evidence type="ECO:0000313" key="17">
    <source>
        <dbReference type="Proteomes" id="UP000245699"/>
    </source>
</evidence>
<feature type="domain" description="Protein kinase" evidence="14">
    <location>
        <begin position="673"/>
        <end position="925"/>
    </location>
</feature>
<evidence type="ECO:0000256" key="9">
    <source>
        <dbReference type="ARBA" id="ARBA00022840"/>
    </source>
</evidence>
<dbReference type="Pfam" id="PF00069">
    <property type="entry name" value="Pkinase"/>
    <property type="match status" value="1"/>
</dbReference>
<dbReference type="InterPro" id="IPR011009">
    <property type="entry name" value="Kinase-like_dom_sf"/>
</dbReference>
<feature type="compositionally biased region" description="Polar residues" evidence="13">
    <location>
        <begin position="111"/>
        <end position="126"/>
    </location>
</feature>
<dbReference type="PANTHER" id="PTHR45832">
    <property type="entry name" value="SERINE/THREONINE-PROTEIN KINASE SAMKA-RELATED-RELATED"/>
    <property type="match status" value="1"/>
</dbReference>
<dbReference type="SMART" id="SM00220">
    <property type="entry name" value="S_TKc"/>
    <property type="match status" value="1"/>
</dbReference>
<sequence>MSQPIPESNVETTGLQLNKSDTDIELRLELPDSFKPLRNAPIPPKSASSSVDRNSSTKSKPSSEKSSASWSKSEYEDFYTNPQKLPNPNDPQNTTTTPSTPQQTNNATTTMNSINSVTDSFNTSKTLPVHRPAPPNPLKNKHQSTSNNTEIGTLFSTVSPRSPETEATFNQIKNTDGKQIVNSYLGALEPVQVDPNTQNRSIKGVLNNIVSSMSDLLSIDKKSEISAPYNPIHLTHVGINNETGEFTGLPKEWSVLLYEAGISKHDQEKNRETVMKVMEFYQSNNKEYSQDVWNKIATAKYSEQTPRLKNEILGIKPLESPVIAESKHSNSFEREVNIHLDSIAQNVQDPPKLPSISRISDIFSEGKPIELSFNTEQISKDFEAKSALKDTESKKNSNPEYDNNLKFTRSASFKKNSLSPKVSEIDDPENIPLSKIASINPSHNSSDLNKNNTYNGEYVHQKQMQMQIQQQKLLLQKQSIQIQQQQLILQAQVQAAAMAKSQALAFSQSQKQNHQQATPLKKADSLSRPSPQKTNLIKNPSKAGRIPDNGYNTNPNAVKFYPQNINTTNVQPNLMNPMYPLVSGTSSVQSPNNTSNIPINKLQMGGMVANKNMVQSPHYQTSPSGYTSASTKIQQNGAPILRTRQPNPNEPTTKEIIQRLKIICNKNDPTSLYMNLVKIGQGASGGVFTAQPIGSNTMVAIKQMNLELQPKKDLIINEILVMRESKHKNIVNFIDSFLFKEDLWVVMEYMEGGSLTDVVTNSLMTEGQIATVCRETLEGLEHLHNKGVIHRDIKSDNILLSLNGDIKLTDFGFCAQLNDEAYKKRLTMVGTPYWMAPEVVTRKPYDPKVDIWSLGIMAIEMITGEPPYLNENPLRALYLIATNGTPKIPNFEALSLVFRDFLTRALDVNVETRPTATMLLSHPFLQKAGPLSCLSPLIRAAREAK</sequence>
<comment type="subcellular location">
    <subcellularLocation>
        <location evidence="1">Cytoplasm</location>
    </subcellularLocation>
</comment>
<evidence type="ECO:0000313" key="16">
    <source>
        <dbReference type="EMBL" id="PVU87796.1"/>
    </source>
</evidence>
<feature type="binding site" evidence="12">
    <location>
        <position position="702"/>
    </location>
    <ligand>
        <name>ATP</name>
        <dbReference type="ChEBI" id="CHEBI:30616"/>
    </ligand>
</feature>
<gene>
    <name evidence="16" type="ORF">BB559_005879</name>
</gene>
<evidence type="ECO:0000256" key="6">
    <source>
        <dbReference type="ARBA" id="ARBA00022679"/>
    </source>
</evidence>
<dbReference type="STRING" id="61424.A0A2T9Y634"/>
<feature type="region of interest" description="Disordered" evidence="13">
    <location>
        <begin position="1"/>
        <end position="148"/>
    </location>
</feature>
<dbReference type="CDD" id="cd01093">
    <property type="entry name" value="CRIB_PAK_like"/>
    <property type="match status" value="1"/>
</dbReference>
<reference evidence="16 17" key="1">
    <citation type="journal article" date="2018" name="MBio">
        <title>Comparative Genomics Reveals the Core Gene Toolbox for the Fungus-Insect Symbiosis.</title>
        <authorList>
            <person name="Wang Y."/>
            <person name="Stata M."/>
            <person name="Wang W."/>
            <person name="Stajich J.E."/>
            <person name="White M.M."/>
            <person name="Moncalvo J.M."/>
        </authorList>
    </citation>
    <scope>NUCLEOTIDE SEQUENCE [LARGE SCALE GENOMIC DNA]</scope>
    <source>
        <strain evidence="16 17">AUS-77-4</strain>
    </source>
</reference>
<dbReference type="GO" id="GO:0106310">
    <property type="term" value="F:protein serine kinase activity"/>
    <property type="evidence" value="ECO:0007669"/>
    <property type="project" value="RHEA"/>
</dbReference>
<feature type="compositionally biased region" description="Polar residues" evidence="13">
    <location>
        <begin position="507"/>
        <end position="518"/>
    </location>
</feature>
<evidence type="ECO:0000259" key="15">
    <source>
        <dbReference type="PROSITE" id="PS50108"/>
    </source>
</evidence>
<dbReference type="GO" id="GO:0004674">
    <property type="term" value="F:protein serine/threonine kinase activity"/>
    <property type="evidence" value="ECO:0007669"/>
    <property type="project" value="UniProtKB-KW"/>
</dbReference>
<keyword evidence="17" id="KW-1185">Reference proteome</keyword>
<comment type="catalytic activity">
    <reaction evidence="10">
        <text>L-threonyl-[protein] + ATP = O-phospho-L-threonyl-[protein] + ADP + H(+)</text>
        <dbReference type="Rhea" id="RHEA:46608"/>
        <dbReference type="Rhea" id="RHEA-COMP:11060"/>
        <dbReference type="Rhea" id="RHEA-COMP:11605"/>
        <dbReference type="ChEBI" id="CHEBI:15378"/>
        <dbReference type="ChEBI" id="CHEBI:30013"/>
        <dbReference type="ChEBI" id="CHEBI:30616"/>
        <dbReference type="ChEBI" id="CHEBI:61977"/>
        <dbReference type="ChEBI" id="CHEBI:456216"/>
        <dbReference type="EC" id="2.7.11.1"/>
    </reaction>
</comment>
<keyword evidence="9 12" id="KW-0067">ATP-binding</keyword>
<dbReference type="InterPro" id="IPR008271">
    <property type="entry name" value="Ser/Thr_kinase_AS"/>
</dbReference>
<feature type="domain" description="CRIB" evidence="15">
    <location>
        <begin position="225"/>
        <end position="238"/>
    </location>
</feature>
<dbReference type="InterPro" id="IPR033923">
    <property type="entry name" value="PAK_BD"/>
</dbReference>
<dbReference type="PANTHER" id="PTHR45832:SF22">
    <property type="entry name" value="SERINE_THREONINE-PROTEIN KINASE SAMKA-RELATED"/>
    <property type="match status" value="1"/>
</dbReference>